<evidence type="ECO:0000259" key="2">
    <source>
        <dbReference type="Pfam" id="PF03372"/>
    </source>
</evidence>
<dbReference type="InterPro" id="IPR005135">
    <property type="entry name" value="Endo/exonuclease/phosphatase"/>
</dbReference>
<dbReference type="AlphaFoldDB" id="A0A7K1LHZ5"/>
<reference evidence="3 4" key="1">
    <citation type="submission" date="2019-12" db="EMBL/GenBank/DDBJ databases">
        <authorList>
            <person name="Li J."/>
            <person name="Shi Y."/>
            <person name="Xu G."/>
            <person name="Xiao D."/>
            <person name="Ran X."/>
        </authorList>
    </citation>
    <scope>NUCLEOTIDE SEQUENCE [LARGE SCALE GENOMIC DNA]</scope>
    <source>
        <strain evidence="3 4">JCM 15915</strain>
    </source>
</reference>
<dbReference type="EMBL" id="WOGT01000002">
    <property type="protein sequence ID" value="MUN54683.1"/>
    <property type="molecule type" value="Genomic_DNA"/>
</dbReference>
<accession>A0A7K1LHZ5</accession>
<dbReference type="RefSeq" id="WP_129315813.1">
    <property type="nucleotide sequence ID" value="NZ_NOIQ01000012.1"/>
</dbReference>
<organism evidence="3 4">
    <name type="scientific">Rothia koreensis</name>
    <dbReference type="NCBI Taxonomy" id="592378"/>
    <lineage>
        <taxon>Bacteria</taxon>
        <taxon>Bacillati</taxon>
        <taxon>Actinomycetota</taxon>
        <taxon>Actinomycetes</taxon>
        <taxon>Micrococcales</taxon>
        <taxon>Micrococcaceae</taxon>
        <taxon>Rothia</taxon>
    </lineage>
</organism>
<feature type="transmembrane region" description="Helical" evidence="1">
    <location>
        <begin position="85"/>
        <end position="105"/>
    </location>
</feature>
<comment type="caution">
    <text evidence="3">The sequence shown here is derived from an EMBL/GenBank/DDBJ whole genome shotgun (WGS) entry which is preliminary data.</text>
</comment>
<feature type="domain" description="Endonuclease/exonuclease/phosphatase" evidence="2">
    <location>
        <begin position="122"/>
        <end position="334"/>
    </location>
</feature>
<dbReference type="GO" id="GO:0003824">
    <property type="term" value="F:catalytic activity"/>
    <property type="evidence" value="ECO:0007669"/>
    <property type="project" value="InterPro"/>
</dbReference>
<keyword evidence="1" id="KW-0472">Membrane</keyword>
<evidence type="ECO:0000313" key="4">
    <source>
        <dbReference type="Proteomes" id="UP000462152"/>
    </source>
</evidence>
<keyword evidence="4" id="KW-1185">Reference proteome</keyword>
<dbReference type="Pfam" id="PF03372">
    <property type="entry name" value="Exo_endo_phos"/>
    <property type="match status" value="1"/>
</dbReference>
<protein>
    <recommendedName>
        <fullName evidence="2">Endonuclease/exonuclease/phosphatase domain-containing protein</fullName>
    </recommendedName>
</protein>
<evidence type="ECO:0000256" key="1">
    <source>
        <dbReference type="SAM" id="Phobius"/>
    </source>
</evidence>
<name>A0A7K1LHZ5_9MICC</name>
<dbReference type="OrthoDB" id="2340043at2"/>
<dbReference type="Gene3D" id="3.60.10.10">
    <property type="entry name" value="Endonuclease/exonuclease/phosphatase"/>
    <property type="match status" value="1"/>
</dbReference>
<sequence>MRRTLKVLSTVALIPAFYLLFVLLTPWLQRQGTGLAAPWTTSLVVGQVLAFPQIIGGIMAIFFLVWIAAGWLLRRVSGRNRRPNGTPLVGFLVSAMCVGLALHPVSGPQEGPTEGRTMSVVSWNVHDELTRADLGHVVRGNPEVVVLPEASTGPLEKYLSELGKDSDYQVFATSTGSGLSPTSVLISKSLGTYQIAEGEEPTVGTLALRPADPASSNPVVLGVHTASPVPRWMDQWDSDVGSVLDDVCTPRRDDSPRPVIAAGDYNANPWHGHMATIPRRDGCTDALPASGVSRGTWPSSLAAWTRTQIDHVVVNGDMRVDDADVMPIEGPSDHVPVRATLRF</sequence>
<evidence type="ECO:0000313" key="3">
    <source>
        <dbReference type="EMBL" id="MUN54683.1"/>
    </source>
</evidence>
<gene>
    <name evidence="3" type="ORF">GMA10_05560</name>
</gene>
<feature type="transmembrane region" description="Helical" evidence="1">
    <location>
        <begin position="48"/>
        <end position="73"/>
    </location>
</feature>
<dbReference type="Proteomes" id="UP000462152">
    <property type="component" value="Unassembled WGS sequence"/>
</dbReference>
<feature type="transmembrane region" description="Helical" evidence="1">
    <location>
        <begin position="7"/>
        <end position="28"/>
    </location>
</feature>
<keyword evidence="1" id="KW-0812">Transmembrane</keyword>
<dbReference type="SUPFAM" id="SSF56219">
    <property type="entry name" value="DNase I-like"/>
    <property type="match status" value="1"/>
</dbReference>
<keyword evidence="1" id="KW-1133">Transmembrane helix</keyword>
<proteinExistence type="predicted"/>
<dbReference type="InterPro" id="IPR036691">
    <property type="entry name" value="Endo/exonu/phosph_ase_sf"/>
</dbReference>